<evidence type="ECO:0000259" key="1">
    <source>
        <dbReference type="PROSITE" id="PS51085"/>
    </source>
</evidence>
<dbReference type="InterPro" id="IPR042259">
    <property type="entry name" value="Raco-like_middle_sf"/>
</dbReference>
<dbReference type="InterPro" id="IPR036010">
    <property type="entry name" value="2Fe-2S_ferredoxin-like_sf"/>
</dbReference>
<evidence type="ECO:0000313" key="2">
    <source>
        <dbReference type="EMBL" id="KKN30600.1"/>
    </source>
</evidence>
<dbReference type="GO" id="GO:0051536">
    <property type="term" value="F:iron-sulfur cluster binding"/>
    <property type="evidence" value="ECO:0007669"/>
    <property type="project" value="InterPro"/>
</dbReference>
<dbReference type="EMBL" id="LAZR01002394">
    <property type="protein sequence ID" value="KKN30600.1"/>
    <property type="molecule type" value="Genomic_DNA"/>
</dbReference>
<dbReference type="InterPro" id="IPR001041">
    <property type="entry name" value="2Fe-2S_ferredoxin-type"/>
</dbReference>
<accession>A0A0F9PFI9</accession>
<sequence length="373" mass="41818">MDLKSKKVIIDFEPISRRVFITSDKTVYDLLSDLSIRIRSICNGSGTCGKCRVLIQKGNEFFNLPTKTEKEHLDQIELDKAWRLACQVRLDLKKLDLMDKGDEYQFRIFLPNELMLEDFNILTTGVSKGVDLLSTIKKYYLEVDKPNLEEPQPDYERIVSKLISLETHLTKMSQVSIDFEILNDLPNILRENNHKITVALWQKSLIISCEPGNTVKENYGIAFDIGTTTIVGYLINLNNGKICAVDSKLNSQTAFGEDIITRITAIKEESDNLYKLNAIVINDLNDIILDTCRQANISPAQIYEATIVGNTVMHHIFLGINPINIGLSPFIPVIQKSLNVKASKLNLNISKNGNVFTAPIIAGFVGADTIGVI</sequence>
<dbReference type="InterPro" id="IPR040506">
    <property type="entry name" value="RACo_linker"/>
</dbReference>
<name>A0A0F9PFI9_9ZZZZ</name>
<comment type="caution">
    <text evidence="2">The sequence shown here is derived from an EMBL/GenBank/DDBJ whole genome shotgun (WGS) entry which is preliminary data.</text>
</comment>
<dbReference type="InterPro" id="IPR052911">
    <property type="entry name" value="Corrinoid_activation_enz"/>
</dbReference>
<protein>
    <recommendedName>
        <fullName evidence="1">2Fe-2S ferredoxin-type domain-containing protein</fullName>
    </recommendedName>
</protein>
<dbReference type="CDD" id="cd00207">
    <property type="entry name" value="fer2"/>
    <property type="match status" value="1"/>
</dbReference>
<dbReference type="Gene3D" id="3.30.420.480">
    <property type="entry name" value="Domain of unknown function (DUF4445)"/>
    <property type="match status" value="1"/>
</dbReference>
<gene>
    <name evidence="2" type="ORF">LCGC14_0832360</name>
</gene>
<dbReference type="InterPro" id="IPR041414">
    <property type="entry name" value="Raco-like_middle"/>
</dbReference>
<dbReference type="Gene3D" id="3.10.20.30">
    <property type="match status" value="1"/>
</dbReference>
<dbReference type="Gene3D" id="3.10.20.880">
    <property type="match status" value="1"/>
</dbReference>
<dbReference type="InterPro" id="IPR012675">
    <property type="entry name" value="Beta-grasp_dom_sf"/>
</dbReference>
<dbReference type="AlphaFoldDB" id="A0A0F9PFI9"/>
<dbReference type="Pfam" id="PF17651">
    <property type="entry name" value="Raco_middle"/>
    <property type="match status" value="1"/>
</dbReference>
<reference evidence="2" key="1">
    <citation type="journal article" date="2015" name="Nature">
        <title>Complex archaea that bridge the gap between prokaryotes and eukaryotes.</title>
        <authorList>
            <person name="Spang A."/>
            <person name="Saw J.H."/>
            <person name="Jorgensen S.L."/>
            <person name="Zaremba-Niedzwiedzka K."/>
            <person name="Martijn J."/>
            <person name="Lind A.E."/>
            <person name="van Eijk R."/>
            <person name="Schleper C."/>
            <person name="Guy L."/>
            <person name="Ettema T.J."/>
        </authorList>
    </citation>
    <scope>NUCLEOTIDE SEQUENCE</scope>
</reference>
<dbReference type="PANTHER" id="PTHR42895">
    <property type="entry name" value="IRON-SULFUR CLUSTER-BINDING PROTEIN-RELATED"/>
    <property type="match status" value="1"/>
</dbReference>
<feature type="non-terminal residue" evidence="2">
    <location>
        <position position="373"/>
    </location>
</feature>
<dbReference type="SUPFAM" id="SSF54292">
    <property type="entry name" value="2Fe-2S ferredoxin-like"/>
    <property type="match status" value="1"/>
</dbReference>
<dbReference type="PROSITE" id="PS51085">
    <property type="entry name" value="2FE2S_FER_2"/>
    <property type="match status" value="1"/>
</dbReference>
<dbReference type="Pfam" id="PF00111">
    <property type="entry name" value="Fer2"/>
    <property type="match status" value="1"/>
</dbReference>
<feature type="domain" description="2Fe-2S ferredoxin-type" evidence="1">
    <location>
        <begin position="6"/>
        <end position="103"/>
    </location>
</feature>
<organism evidence="2">
    <name type="scientific">marine sediment metagenome</name>
    <dbReference type="NCBI Taxonomy" id="412755"/>
    <lineage>
        <taxon>unclassified sequences</taxon>
        <taxon>metagenomes</taxon>
        <taxon>ecological metagenomes</taxon>
    </lineage>
</organism>
<proteinExistence type="predicted"/>
<dbReference type="Pfam" id="PF17650">
    <property type="entry name" value="RACo_linker"/>
    <property type="match status" value="1"/>
</dbReference>
<dbReference type="PANTHER" id="PTHR42895:SF2">
    <property type="entry name" value="IRON-SULFUR CLUSTER PROTEIN"/>
    <property type="match status" value="1"/>
</dbReference>